<dbReference type="PROSITE" id="PS51257">
    <property type="entry name" value="PROKAR_LIPOPROTEIN"/>
    <property type="match status" value="1"/>
</dbReference>
<keyword evidence="2 4" id="KW-0472">Membrane</keyword>
<keyword evidence="6" id="KW-0732">Signal</keyword>
<evidence type="ECO:0000256" key="4">
    <source>
        <dbReference type="PROSITE-ProRule" id="PRU00473"/>
    </source>
</evidence>
<comment type="subcellular location">
    <subcellularLocation>
        <location evidence="1">Cell outer membrane</location>
    </subcellularLocation>
</comment>
<dbReference type="Proteomes" id="UP001597512">
    <property type="component" value="Unassembled WGS sequence"/>
</dbReference>
<evidence type="ECO:0000256" key="5">
    <source>
        <dbReference type="SAM" id="MobiDB-lite"/>
    </source>
</evidence>
<evidence type="ECO:0000256" key="1">
    <source>
        <dbReference type="ARBA" id="ARBA00004442"/>
    </source>
</evidence>
<dbReference type="InterPro" id="IPR050330">
    <property type="entry name" value="Bact_OuterMem_StrucFunc"/>
</dbReference>
<dbReference type="Gene3D" id="2.60.40.1120">
    <property type="entry name" value="Carboxypeptidase-like, regulatory domain"/>
    <property type="match status" value="1"/>
</dbReference>
<dbReference type="Gene3D" id="3.30.1330.60">
    <property type="entry name" value="OmpA-like domain"/>
    <property type="match status" value="1"/>
</dbReference>
<name>A0ABW6AK57_9BACT</name>
<dbReference type="InterPro" id="IPR006665">
    <property type="entry name" value="OmpA-like"/>
</dbReference>
<feature type="region of interest" description="Disordered" evidence="5">
    <location>
        <begin position="207"/>
        <end position="256"/>
    </location>
</feature>
<dbReference type="PRINTS" id="PR01021">
    <property type="entry name" value="OMPADOMAIN"/>
</dbReference>
<organism evidence="8 9">
    <name type="scientific">Spirosoma flavum</name>
    <dbReference type="NCBI Taxonomy" id="2048557"/>
    <lineage>
        <taxon>Bacteria</taxon>
        <taxon>Pseudomonadati</taxon>
        <taxon>Bacteroidota</taxon>
        <taxon>Cytophagia</taxon>
        <taxon>Cytophagales</taxon>
        <taxon>Cytophagaceae</taxon>
        <taxon>Spirosoma</taxon>
    </lineage>
</organism>
<evidence type="ECO:0000259" key="7">
    <source>
        <dbReference type="PROSITE" id="PS51123"/>
    </source>
</evidence>
<reference evidence="9" key="1">
    <citation type="journal article" date="2019" name="Int. J. Syst. Evol. Microbiol.">
        <title>The Global Catalogue of Microorganisms (GCM) 10K type strain sequencing project: providing services to taxonomists for standard genome sequencing and annotation.</title>
        <authorList>
            <consortium name="The Broad Institute Genomics Platform"/>
            <consortium name="The Broad Institute Genome Sequencing Center for Infectious Disease"/>
            <person name="Wu L."/>
            <person name="Ma J."/>
        </authorList>
    </citation>
    <scope>NUCLEOTIDE SEQUENCE [LARGE SCALE GENOMIC DNA]</scope>
    <source>
        <strain evidence="9">KCTC 52490</strain>
    </source>
</reference>
<protein>
    <submittedName>
        <fullName evidence="8">OmpA family protein</fullName>
    </submittedName>
</protein>
<comment type="caution">
    <text evidence="8">The sequence shown here is derived from an EMBL/GenBank/DDBJ whole genome shotgun (WGS) entry which is preliminary data.</text>
</comment>
<dbReference type="EMBL" id="JBHUOM010000019">
    <property type="protein sequence ID" value="MFD2935582.1"/>
    <property type="molecule type" value="Genomic_DNA"/>
</dbReference>
<feature type="compositionally biased region" description="Low complexity" evidence="5">
    <location>
        <begin position="41"/>
        <end position="50"/>
    </location>
</feature>
<evidence type="ECO:0000256" key="2">
    <source>
        <dbReference type="ARBA" id="ARBA00023136"/>
    </source>
</evidence>
<dbReference type="PANTHER" id="PTHR30329:SF21">
    <property type="entry name" value="LIPOPROTEIN YIAD-RELATED"/>
    <property type="match status" value="1"/>
</dbReference>
<evidence type="ECO:0000256" key="6">
    <source>
        <dbReference type="SAM" id="SignalP"/>
    </source>
</evidence>
<evidence type="ECO:0000313" key="9">
    <source>
        <dbReference type="Proteomes" id="UP001597512"/>
    </source>
</evidence>
<keyword evidence="3" id="KW-0998">Cell outer membrane</keyword>
<dbReference type="PANTHER" id="PTHR30329">
    <property type="entry name" value="STATOR ELEMENT OF FLAGELLAR MOTOR COMPLEX"/>
    <property type="match status" value="1"/>
</dbReference>
<dbReference type="Pfam" id="PF00691">
    <property type="entry name" value="OmpA"/>
    <property type="match status" value="1"/>
</dbReference>
<evidence type="ECO:0000313" key="8">
    <source>
        <dbReference type="EMBL" id="MFD2935582.1"/>
    </source>
</evidence>
<gene>
    <name evidence="8" type="ORF">ACFS25_17500</name>
</gene>
<feature type="region of interest" description="Disordered" evidence="5">
    <location>
        <begin position="37"/>
        <end position="72"/>
    </location>
</feature>
<accession>A0ABW6AK57</accession>
<dbReference type="SUPFAM" id="SSF103088">
    <property type="entry name" value="OmpA-like"/>
    <property type="match status" value="1"/>
</dbReference>
<dbReference type="CDD" id="cd07185">
    <property type="entry name" value="OmpA_C-like"/>
    <property type="match status" value="1"/>
</dbReference>
<feature type="signal peptide" evidence="6">
    <location>
        <begin position="1"/>
        <end position="28"/>
    </location>
</feature>
<dbReference type="RefSeq" id="WP_381503635.1">
    <property type="nucleotide sequence ID" value="NZ_JBHUOM010000019.1"/>
</dbReference>
<sequence length="466" mass="51065">MPYIVKSMRKRYLIFLFLAGLTSSCMFGSYPSGYPSGGGQQYPSGSQQSPDDTYPNTSNQPSSSRPADPGVTVNSIRLTRDYTIVNLTYTDNAKPRYDRNGRPTSTGTIGFDPAGYLVGANGARTFAFVKAEGIPLKKEQIDPATGRKVLVGRNTFPGDVVTFTLYFERLDKGLENFDLFECNTDQYVCWNIYNLYVNNPADQVVYAPQTTPTPTPSKPLPTKKPMTLPQTSGESGGEMETPKPETPKAKPTPAPVPVPTLIAVSGVVSDAKNKRPVTATIDYQLSSSKQAIDSVQSFASTGAYRMSLVKGQVYTYIASARGYQSSSGVLDLSKLAGGQKLTRDITLTPLAVGDKVTLKNIYFEMSKSDLLSASYAELDQLVSMMQGNPNMTIRLEGHTDIIGDHDKNLQLSRDRVIACQRYLVQKGLDIDRIQTIGYGDTRPILTKGTDDERKVNRRVEFAILTI</sequence>
<evidence type="ECO:0000256" key="3">
    <source>
        <dbReference type="ARBA" id="ARBA00023237"/>
    </source>
</evidence>
<feature type="domain" description="OmpA-like" evidence="7">
    <location>
        <begin position="352"/>
        <end position="466"/>
    </location>
</feature>
<feature type="chain" id="PRO_5047306179" evidence="6">
    <location>
        <begin position="29"/>
        <end position="466"/>
    </location>
</feature>
<dbReference type="InterPro" id="IPR036737">
    <property type="entry name" value="OmpA-like_sf"/>
</dbReference>
<keyword evidence="9" id="KW-1185">Reference proteome</keyword>
<dbReference type="PROSITE" id="PS51123">
    <property type="entry name" value="OMPA_2"/>
    <property type="match status" value="1"/>
</dbReference>
<proteinExistence type="predicted"/>
<dbReference type="InterPro" id="IPR006664">
    <property type="entry name" value="OMP_bac"/>
</dbReference>
<feature type="compositionally biased region" description="Polar residues" evidence="5">
    <location>
        <begin position="54"/>
        <end position="65"/>
    </location>
</feature>